<dbReference type="Proteomes" id="UP000410492">
    <property type="component" value="Unassembled WGS sequence"/>
</dbReference>
<keyword evidence="4" id="KW-1185">Reference proteome</keyword>
<gene>
    <name evidence="3" type="ORF">CALMAC_LOCUS18475</name>
</gene>
<keyword evidence="1" id="KW-0479">Metal-binding</keyword>
<evidence type="ECO:0000313" key="4">
    <source>
        <dbReference type="Proteomes" id="UP000410492"/>
    </source>
</evidence>
<evidence type="ECO:0000313" key="3">
    <source>
        <dbReference type="EMBL" id="VEN60929.1"/>
    </source>
</evidence>
<dbReference type="SMART" id="SM00355">
    <property type="entry name" value="ZnF_C2H2"/>
    <property type="match status" value="2"/>
</dbReference>
<keyword evidence="1" id="KW-0863">Zinc-finger</keyword>
<dbReference type="PROSITE" id="PS50157">
    <property type="entry name" value="ZINC_FINGER_C2H2_2"/>
    <property type="match status" value="1"/>
</dbReference>
<dbReference type="GO" id="GO:0008270">
    <property type="term" value="F:zinc ion binding"/>
    <property type="evidence" value="ECO:0007669"/>
    <property type="project" value="UniProtKB-KW"/>
</dbReference>
<reference evidence="3 4" key="1">
    <citation type="submission" date="2019-01" db="EMBL/GenBank/DDBJ databases">
        <authorList>
            <person name="Sayadi A."/>
        </authorList>
    </citation>
    <scope>NUCLEOTIDE SEQUENCE [LARGE SCALE GENOMIC DNA]</scope>
</reference>
<organism evidence="3 4">
    <name type="scientific">Callosobruchus maculatus</name>
    <name type="common">Southern cowpea weevil</name>
    <name type="synonym">Pulse bruchid</name>
    <dbReference type="NCBI Taxonomy" id="64391"/>
    <lineage>
        <taxon>Eukaryota</taxon>
        <taxon>Metazoa</taxon>
        <taxon>Ecdysozoa</taxon>
        <taxon>Arthropoda</taxon>
        <taxon>Hexapoda</taxon>
        <taxon>Insecta</taxon>
        <taxon>Pterygota</taxon>
        <taxon>Neoptera</taxon>
        <taxon>Endopterygota</taxon>
        <taxon>Coleoptera</taxon>
        <taxon>Polyphaga</taxon>
        <taxon>Cucujiformia</taxon>
        <taxon>Chrysomeloidea</taxon>
        <taxon>Chrysomelidae</taxon>
        <taxon>Bruchinae</taxon>
        <taxon>Bruchini</taxon>
        <taxon>Callosobruchus</taxon>
    </lineage>
</organism>
<feature type="domain" description="C2H2-type" evidence="2">
    <location>
        <begin position="136"/>
        <end position="156"/>
    </location>
</feature>
<protein>
    <recommendedName>
        <fullName evidence="2">C2H2-type domain-containing protein</fullName>
    </recommendedName>
</protein>
<dbReference type="OrthoDB" id="3437960at2759"/>
<dbReference type="PROSITE" id="PS00028">
    <property type="entry name" value="ZINC_FINGER_C2H2_1"/>
    <property type="match status" value="1"/>
</dbReference>
<evidence type="ECO:0000256" key="1">
    <source>
        <dbReference type="PROSITE-ProRule" id="PRU00042"/>
    </source>
</evidence>
<dbReference type="Gene3D" id="3.30.160.60">
    <property type="entry name" value="Classic Zinc Finger"/>
    <property type="match status" value="1"/>
</dbReference>
<proteinExistence type="predicted"/>
<dbReference type="EMBL" id="CAACVG010012823">
    <property type="protein sequence ID" value="VEN60929.1"/>
    <property type="molecule type" value="Genomic_DNA"/>
</dbReference>
<evidence type="ECO:0000259" key="2">
    <source>
        <dbReference type="PROSITE" id="PS50157"/>
    </source>
</evidence>
<keyword evidence="1" id="KW-0862">Zinc</keyword>
<dbReference type="AlphaFoldDB" id="A0A653DLR8"/>
<sequence>MSDLVRNKNSLRSAGIGEIIHEETENENDLTLGEVIECADGSVGAEVLLVNADAEFGMDTEAIGIALSKEGTTEEIETTKDIETAEDIESAEDVADDESTEDIEEAIKSVQKQNSGGVGLRGQPVYIGKRRDRSRLFCKKCGRAYYHRSSLSRHMRHECETVTCFVCPICSVKVKHMHTLKKHLHFKHPGYKLQNQKIQEV</sequence>
<accession>A0A653DLR8</accession>
<name>A0A653DLR8_CALMS</name>
<dbReference type="InterPro" id="IPR013087">
    <property type="entry name" value="Znf_C2H2_type"/>
</dbReference>